<name>A0A1H9IWN7_9RHOB</name>
<dbReference type="AlphaFoldDB" id="A0A1H9IWN7"/>
<evidence type="ECO:0000256" key="2">
    <source>
        <dbReference type="ARBA" id="ARBA00022695"/>
    </source>
</evidence>
<dbReference type="OrthoDB" id="9814110at2"/>
<dbReference type="Proteomes" id="UP000198634">
    <property type="component" value="Unassembled WGS sequence"/>
</dbReference>
<proteinExistence type="predicted"/>
<dbReference type="PANTHER" id="PTHR43584">
    <property type="entry name" value="NUCLEOTIDYL TRANSFERASE"/>
    <property type="match status" value="1"/>
</dbReference>
<dbReference type="RefSeq" id="WP_090270694.1">
    <property type="nucleotide sequence ID" value="NZ_FOEP01000013.1"/>
</dbReference>
<dbReference type="InterPro" id="IPR025877">
    <property type="entry name" value="MobA-like_NTP_Trfase"/>
</dbReference>
<dbReference type="GO" id="GO:0016301">
    <property type="term" value="F:kinase activity"/>
    <property type="evidence" value="ECO:0007669"/>
    <property type="project" value="UniProtKB-KW"/>
</dbReference>
<evidence type="ECO:0000256" key="1">
    <source>
        <dbReference type="ARBA" id="ARBA00022679"/>
    </source>
</evidence>
<dbReference type="InterPro" id="IPR029044">
    <property type="entry name" value="Nucleotide-diphossugar_trans"/>
</dbReference>
<organism evidence="5 6">
    <name type="scientific">Thalassovita taeanensis</name>
    <dbReference type="NCBI Taxonomy" id="657014"/>
    <lineage>
        <taxon>Bacteria</taxon>
        <taxon>Pseudomonadati</taxon>
        <taxon>Pseudomonadota</taxon>
        <taxon>Alphaproteobacteria</taxon>
        <taxon>Rhodobacterales</taxon>
        <taxon>Roseobacteraceae</taxon>
        <taxon>Thalassovita</taxon>
    </lineage>
</organism>
<keyword evidence="3" id="KW-0460">Magnesium</keyword>
<reference evidence="5 6" key="1">
    <citation type="submission" date="2016-10" db="EMBL/GenBank/DDBJ databases">
        <authorList>
            <person name="de Groot N.N."/>
        </authorList>
    </citation>
    <scope>NUCLEOTIDE SEQUENCE [LARGE SCALE GENOMIC DNA]</scope>
    <source>
        <strain evidence="5 6">DSM 22007</strain>
    </source>
</reference>
<accession>A0A1H9IWN7</accession>
<keyword evidence="6" id="KW-1185">Reference proteome</keyword>
<evidence type="ECO:0000259" key="4">
    <source>
        <dbReference type="Pfam" id="PF12804"/>
    </source>
</evidence>
<keyword evidence="1" id="KW-0808">Transferase</keyword>
<dbReference type="InterPro" id="IPR050065">
    <property type="entry name" value="GlmU-like"/>
</dbReference>
<dbReference type="STRING" id="657014.SAMN04488092_11343"/>
<dbReference type="Gene3D" id="3.90.550.10">
    <property type="entry name" value="Spore Coat Polysaccharide Biosynthesis Protein SpsA, Chain A"/>
    <property type="match status" value="1"/>
</dbReference>
<keyword evidence="5" id="KW-0418">Kinase</keyword>
<dbReference type="PANTHER" id="PTHR43584:SF5">
    <property type="entry name" value="PROTEIN LICC"/>
    <property type="match status" value="1"/>
</dbReference>
<gene>
    <name evidence="5" type="ORF">SAMN04488092_11343</name>
</gene>
<sequence length="275" mass="30128">MKNEKHRAPVAVILAAGIGSRLSPLTDNCPKSLLSVGGSVILERMIRNCLSCGMSQFILVLGHRADEIKKFVDKTFRGIRVTYVINERYRETNTGYSLMLASDAIGTAEFVKFDADVVFDVKILRQLLDSDHANVLCIDRNIALEDEEVKVIANDQMQVLEVGKSVDPKRALGESIGVEKISSGTGALLFVELSEMMESRGNLQAYYEAAYAQLVDKGTQFHALDISGLDWTEIDTAKDFAAANAMFSSPVTTISRGQQKVLDEAADEAAIHTHV</sequence>
<keyword evidence="2" id="KW-0548">Nucleotidyltransferase</keyword>
<dbReference type="GO" id="GO:0016779">
    <property type="term" value="F:nucleotidyltransferase activity"/>
    <property type="evidence" value="ECO:0007669"/>
    <property type="project" value="UniProtKB-KW"/>
</dbReference>
<dbReference type="EMBL" id="FOEP01000013">
    <property type="protein sequence ID" value="SEQ78805.1"/>
    <property type="molecule type" value="Genomic_DNA"/>
</dbReference>
<protein>
    <submittedName>
        <fullName evidence="5">Choline kinase</fullName>
    </submittedName>
</protein>
<dbReference type="CDD" id="cd02523">
    <property type="entry name" value="PC_cytidylyltransferase"/>
    <property type="match status" value="1"/>
</dbReference>
<dbReference type="Pfam" id="PF12804">
    <property type="entry name" value="NTP_transf_3"/>
    <property type="match status" value="1"/>
</dbReference>
<dbReference type="SUPFAM" id="SSF53448">
    <property type="entry name" value="Nucleotide-diphospho-sugar transferases"/>
    <property type="match status" value="1"/>
</dbReference>
<evidence type="ECO:0000313" key="6">
    <source>
        <dbReference type="Proteomes" id="UP000198634"/>
    </source>
</evidence>
<evidence type="ECO:0000256" key="3">
    <source>
        <dbReference type="ARBA" id="ARBA00022842"/>
    </source>
</evidence>
<feature type="domain" description="MobA-like NTP transferase" evidence="4">
    <location>
        <begin position="11"/>
        <end position="137"/>
    </location>
</feature>
<evidence type="ECO:0000313" key="5">
    <source>
        <dbReference type="EMBL" id="SEQ78805.1"/>
    </source>
</evidence>